<reference evidence="1 2" key="1">
    <citation type="submission" date="2020-02" db="EMBL/GenBank/DDBJ databases">
        <authorList>
            <person name="Ferguson B K."/>
        </authorList>
    </citation>
    <scope>NUCLEOTIDE SEQUENCE [LARGE SCALE GENOMIC DNA]</scope>
</reference>
<name>A0A6H5HA73_9HEMI</name>
<organism evidence="1 2">
    <name type="scientific">Nesidiocoris tenuis</name>
    <dbReference type="NCBI Taxonomy" id="355587"/>
    <lineage>
        <taxon>Eukaryota</taxon>
        <taxon>Metazoa</taxon>
        <taxon>Ecdysozoa</taxon>
        <taxon>Arthropoda</taxon>
        <taxon>Hexapoda</taxon>
        <taxon>Insecta</taxon>
        <taxon>Pterygota</taxon>
        <taxon>Neoptera</taxon>
        <taxon>Paraneoptera</taxon>
        <taxon>Hemiptera</taxon>
        <taxon>Heteroptera</taxon>
        <taxon>Panheteroptera</taxon>
        <taxon>Cimicomorpha</taxon>
        <taxon>Miridae</taxon>
        <taxon>Dicyphina</taxon>
        <taxon>Nesidiocoris</taxon>
    </lineage>
</organism>
<dbReference type="EMBL" id="CADCXU010026467">
    <property type="protein sequence ID" value="CAB0013296.1"/>
    <property type="molecule type" value="Genomic_DNA"/>
</dbReference>
<dbReference type="Proteomes" id="UP000479000">
    <property type="component" value="Unassembled WGS sequence"/>
</dbReference>
<protein>
    <submittedName>
        <fullName evidence="1">Uncharacterized protein</fullName>
    </submittedName>
</protein>
<feature type="non-terminal residue" evidence="1">
    <location>
        <position position="83"/>
    </location>
</feature>
<gene>
    <name evidence="1" type="ORF">NTEN_LOCUS17907</name>
</gene>
<evidence type="ECO:0000313" key="1">
    <source>
        <dbReference type="EMBL" id="CAB0013296.1"/>
    </source>
</evidence>
<evidence type="ECO:0000313" key="2">
    <source>
        <dbReference type="Proteomes" id="UP000479000"/>
    </source>
</evidence>
<keyword evidence="2" id="KW-1185">Reference proteome</keyword>
<dbReference type="AlphaFoldDB" id="A0A6H5HA73"/>
<accession>A0A6H5HA73</accession>
<sequence>MANPQIAVFSGITQQLGDTMRSFSDKGPAERAIDDVNMSRCTPGDITRTYAGSAAAFLRPIAPCLSPFNNVAPHLSPELISEG</sequence>
<proteinExistence type="predicted"/>